<evidence type="ECO:0000256" key="2">
    <source>
        <dbReference type="ARBA" id="ARBA00023015"/>
    </source>
</evidence>
<keyword evidence="3" id="KW-0238">DNA-binding</keyword>
<evidence type="ECO:0000259" key="7">
    <source>
        <dbReference type="PROSITE" id="PS50110"/>
    </source>
</evidence>
<protein>
    <submittedName>
        <fullName evidence="8">Response regulator transcription factor</fullName>
    </submittedName>
</protein>
<evidence type="ECO:0000256" key="3">
    <source>
        <dbReference type="ARBA" id="ARBA00023125"/>
    </source>
</evidence>
<dbReference type="EMBL" id="SJKD01000010">
    <property type="protein sequence ID" value="TCC44116.1"/>
    <property type="molecule type" value="Genomic_DNA"/>
</dbReference>
<keyword evidence="4" id="KW-0804">Transcription</keyword>
<dbReference type="RefSeq" id="WP_131518038.1">
    <property type="nucleotide sequence ID" value="NZ_SJKD01000010.1"/>
</dbReference>
<dbReference type="PROSITE" id="PS50110">
    <property type="entry name" value="RESPONSE_REGULATORY"/>
    <property type="match status" value="1"/>
</dbReference>
<dbReference type="OrthoDB" id="9808843at2"/>
<organism evidence="8 9">
    <name type="scientific">Kribbella capetownensis</name>
    <dbReference type="NCBI Taxonomy" id="1572659"/>
    <lineage>
        <taxon>Bacteria</taxon>
        <taxon>Bacillati</taxon>
        <taxon>Actinomycetota</taxon>
        <taxon>Actinomycetes</taxon>
        <taxon>Propionibacteriales</taxon>
        <taxon>Kribbellaceae</taxon>
        <taxon>Kribbella</taxon>
    </lineage>
</organism>
<dbReference type="InterPro" id="IPR058245">
    <property type="entry name" value="NreC/VraR/RcsB-like_REC"/>
</dbReference>
<dbReference type="InterPro" id="IPR016032">
    <property type="entry name" value="Sig_transdc_resp-reg_C-effctor"/>
</dbReference>
<dbReference type="SUPFAM" id="SSF46894">
    <property type="entry name" value="C-terminal effector domain of the bipartite response regulators"/>
    <property type="match status" value="1"/>
</dbReference>
<keyword evidence="1 5" id="KW-0597">Phosphoprotein</keyword>
<dbReference type="PANTHER" id="PTHR43214:SF24">
    <property type="entry name" value="TRANSCRIPTIONAL REGULATORY PROTEIN NARL-RELATED"/>
    <property type="match status" value="1"/>
</dbReference>
<sequence length="227" mass="23771">MTPPADQLSPGPETIRVVLADDHPVVRAGLAALLTSLPGIDVVGVAKTGREAVREVLTTRPDVAVLDLQMPDLDGFAATRELVRSAPEVAVLVLTMFEDDDSVFAAMRAGARGYLVKGAEQEEIARAIRAVAAGEAIFGPGIARRVLGFFSAPPPTADPFPELTTREREILNLLAAGLSNPAIATRLDLAPKTVANNVSAIFTKLGIADRATAIIQARNAGLGTDHP</sequence>
<dbReference type="GO" id="GO:0006355">
    <property type="term" value="P:regulation of DNA-templated transcription"/>
    <property type="evidence" value="ECO:0007669"/>
    <property type="project" value="InterPro"/>
</dbReference>
<dbReference type="AlphaFoldDB" id="A0A4R0JHC6"/>
<feature type="modified residue" description="4-aspartylphosphate" evidence="5">
    <location>
        <position position="67"/>
    </location>
</feature>
<dbReference type="GO" id="GO:0000160">
    <property type="term" value="P:phosphorelay signal transduction system"/>
    <property type="evidence" value="ECO:0007669"/>
    <property type="project" value="InterPro"/>
</dbReference>
<dbReference type="PANTHER" id="PTHR43214">
    <property type="entry name" value="TWO-COMPONENT RESPONSE REGULATOR"/>
    <property type="match status" value="1"/>
</dbReference>
<dbReference type="SMART" id="SM00421">
    <property type="entry name" value="HTH_LUXR"/>
    <property type="match status" value="1"/>
</dbReference>
<dbReference type="InterPro" id="IPR001789">
    <property type="entry name" value="Sig_transdc_resp-reg_receiver"/>
</dbReference>
<dbReference type="InterPro" id="IPR000792">
    <property type="entry name" value="Tscrpt_reg_LuxR_C"/>
</dbReference>
<keyword evidence="9" id="KW-1185">Reference proteome</keyword>
<accession>A0A4R0JHC6</accession>
<dbReference type="SUPFAM" id="SSF52172">
    <property type="entry name" value="CheY-like"/>
    <property type="match status" value="1"/>
</dbReference>
<dbReference type="PROSITE" id="PS00622">
    <property type="entry name" value="HTH_LUXR_1"/>
    <property type="match status" value="1"/>
</dbReference>
<feature type="domain" description="HTH luxR-type" evidence="6">
    <location>
        <begin position="156"/>
        <end position="221"/>
    </location>
</feature>
<evidence type="ECO:0000313" key="8">
    <source>
        <dbReference type="EMBL" id="TCC44116.1"/>
    </source>
</evidence>
<dbReference type="Gene3D" id="3.40.50.2300">
    <property type="match status" value="1"/>
</dbReference>
<dbReference type="Proteomes" id="UP000293342">
    <property type="component" value="Unassembled WGS sequence"/>
</dbReference>
<dbReference type="InterPro" id="IPR039420">
    <property type="entry name" value="WalR-like"/>
</dbReference>
<dbReference type="PROSITE" id="PS50043">
    <property type="entry name" value="HTH_LUXR_2"/>
    <property type="match status" value="1"/>
</dbReference>
<dbReference type="CDD" id="cd06170">
    <property type="entry name" value="LuxR_C_like"/>
    <property type="match status" value="1"/>
</dbReference>
<keyword evidence="2" id="KW-0805">Transcription regulation</keyword>
<dbReference type="SMART" id="SM00448">
    <property type="entry name" value="REC"/>
    <property type="match status" value="1"/>
</dbReference>
<evidence type="ECO:0000256" key="4">
    <source>
        <dbReference type="ARBA" id="ARBA00023163"/>
    </source>
</evidence>
<evidence type="ECO:0000313" key="9">
    <source>
        <dbReference type="Proteomes" id="UP000293342"/>
    </source>
</evidence>
<evidence type="ECO:0000256" key="1">
    <source>
        <dbReference type="ARBA" id="ARBA00022553"/>
    </source>
</evidence>
<dbReference type="PRINTS" id="PR00038">
    <property type="entry name" value="HTHLUXR"/>
</dbReference>
<feature type="domain" description="Response regulatory" evidence="7">
    <location>
        <begin position="16"/>
        <end position="132"/>
    </location>
</feature>
<proteinExistence type="predicted"/>
<dbReference type="Pfam" id="PF00196">
    <property type="entry name" value="GerE"/>
    <property type="match status" value="1"/>
</dbReference>
<dbReference type="GO" id="GO:0003677">
    <property type="term" value="F:DNA binding"/>
    <property type="evidence" value="ECO:0007669"/>
    <property type="project" value="UniProtKB-KW"/>
</dbReference>
<evidence type="ECO:0000259" key="6">
    <source>
        <dbReference type="PROSITE" id="PS50043"/>
    </source>
</evidence>
<comment type="caution">
    <text evidence="8">The sequence shown here is derived from an EMBL/GenBank/DDBJ whole genome shotgun (WGS) entry which is preliminary data.</text>
</comment>
<reference evidence="8 9" key="1">
    <citation type="submission" date="2019-02" db="EMBL/GenBank/DDBJ databases">
        <title>Kribbella capetownensis sp. nov. and Kribbella speibonae sp. nov., isolated from soil.</title>
        <authorList>
            <person name="Curtis S.M."/>
            <person name="Norton I."/>
            <person name="Everest G.J."/>
            <person name="Meyers P.R."/>
        </authorList>
    </citation>
    <scope>NUCLEOTIDE SEQUENCE [LARGE SCALE GENOMIC DNA]</scope>
    <source>
        <strain evidence="8 9">YM53</strain>
    </source>
</reference>
<name>A0A4R0JHC6_9ACTN</name>
<dbReference type="CDD" id="cd17535">
    <property type="entry name" value="REC_NarL-like"/>
    <property type="match status" value="1"/>
</dbReference>
<evidence type="ECO:0000256" key="5">
    <source>
        <dbReference type="PROSITE-ProRule" id="PRU00169"/>
    </source>
</evidence>
<dbReference type="Pfam" id="PF00072">
    <property type="entry name" value="Response_reg"/>
    <property type="match status" value="1"/>
</dbReference>
<dbReference type="InterPro" id="IPR011006">
    <property type="entry name" value="CheY-like_superfamily"/>
</dbReference>
<gene>
    <name evidence="8" type="ORF">E0H75_35180</name>
</gene>